<proteinExistence type="predicted"/>
<dbReference type="EMBL" id="CAUYUJ010003934">
    <property type="protein sequence ID" value="CAK0807446.1"/>
    <property type="molecule type" value="Genomic_DNA"/>
</dbReference>
<dbReference type="Proteomes" id="UP001189429">
    <property type="component" value="Unassembled WGS sequence"/>
</dbReference>
<evidence type="ECO:0000313" key="6">
    <source>
        <dbReference type="Proteomes" id="UP001189429"/>
    </source>
</evidence>
<evidence type="ECO:0000313" key="5">
    <source>
        <dbReference type="EMBL" id="CAK0807448.1"/>
    </source>
</evidence>
<gene>
    <name evidence="2" type="ORF">PCOR1329_LOCUS13326</name>
    <name evidence="3" type="ORF">PCOR1329_LOCUS13327</name>
    <name evidence="4" type="ORF">PCOR1329_LOCUS13328</name>
    <name evidence="5" type="ORF">PCOR1329_LOCUS13329</name>
</gene>
<keyword evidence="1" id="KW-0732">Signal</keyword>
<evidence type="ECO:0000313" key="3">
    <source>
        <dbReference type="EMBL" id="CAK0807446.1"/>
    </source>
</evidence>
<organism evidence="2 6">
    <name type="scientific">Prorocentrum cordatum</name>
    <dbReference type="NCBI Taxonomy" id="2364126"/>
    <lineage>
        <taxon>Eukaryota</taxon>
        <taxon>Sar</taxon>
        <taxon>Alveolata</taxon>
        <taxon>Dinophyceae</taxon>
        <taxon>Prorocentrales</taxon>
        <taxon>Prorocentraceae</taxon>
        <taxon>Prorocentrum</taxon>
    </lineage>
</organism>
<evidence type="ECO:0000313" key="4">
    <source>
        <dbReference type="EMBL" id="CAK0807447.1"/>
    </source>
</evidence>
<name>A0ABN9QMV0_9DINO</name>
<accession>A0ABN9QMV0</accession>
<feature type="signal peptide" evidence="1">
    <location>
        <begin position="1"/>
        <end position="28"/>
    </location>
</feature>
<feature type="chain" id="PRO_5045028918" evidence="1">
    <location>
        <begin position="29"/>
        <end position="154"/>
    </location>
</feature>
<dbReference type="EMBL" id="CAUYUJ010003934">
    <property type="protein sequence ID" value="CAK0807445.1"/>
    <property type="molecule type" value="Genomic_DNA"/>
</dbReference>
<protein>
    <submittedName>
        <fullName evidence="2">Uncharacterized protein</fullName>
    </submittedName>
</protein>
<dbReference type="EMBL" id="CAUYUJ010003934">
    <property type="protein sequence ID" value="CAK0807448.1"/>
    <property type="molecule type" value="Genomic_DNA"/>
</dbReference>
<evidence type="ECO:0000313" key="2">
    <source>
        <dbReference type="EMBL" id="CAK0807445.1"/>
    </source>
</evidence>
<evidence type="ECO:0000256" key="1">
    <source>
        <dbReference type="SAM" id="SignalP"/>
    </source>
</evidence>
<reference evidence="2" key="1">
    <citation type="submission" date="2023-10" db="EMBL/GenBank/DDBJ databases">
        <authorList>
            <person name="Chen Y."/>
            <person name="Shah S."/>
            <person name="Dougan E. K."/>
            <person name="Thang M."/>
            <person name="Chan C."/>
        </authorList>
    </citation>
    <scope>NUCLEOTIDE SEQUENCE [LARGE SCALE GENOMIC DNA]</scope>
</reference>
<keyword evidence="6" id="KW-1185">Reference proteome</keyword>
<sequence>MHRVGSAVLGAVSFQLAHLALEAPQSRAAWGWSMDVPPGLGFTCEEGSTIAGAAGSPDSDFDCTVVPDSGMECDVSSTSIVCYKTATPSDTFIPTAGLCINNGHPPNMDDNDSAITWSTVPSCTEVDTTVDDVTSDTPMASAVGAAVAVSVLCV</sequence>
<dbReference type="EMBL" id="CAUYUJ010003934">
    <property type="protein sequence ID" value="CAK0807447.1"/>
    <property type="molecule type" value="Genomic_DNA"/>
</dbReference>
<comment type="caution">
    <text evidence="2">The sequence shown here is derived from an EMBL/GenBank/DDBJ whole genome shotgun (WGS) entry which is preliminary data.</text>
</comment>